<dbReference type="AlphaFoldDB" id="A0A9W8LN91"/>
<keyword evidence="2" id="KW-0472">Membrane</keyword>
<evidence type="ECO:0000313" key="3">
    <source>
        <dbReference type="EMBL" id="KAJ2786050.1"/>
    </source>
</evidence>
<name>A0A9W8LN91_9FUNG</name>
<keyword evidence="2" id="KW-0812">Transmembrane</keyword>
<reference evidence="3" key="1">
    <citation type="submission" date="2022-07" db="EMBL/GenBank/DDBJ databases">
        <title>Phylogenomic reconstructions and comparative analyses of Kickxellomycotina fungi.</title>
        <authorList>
            <person name="Reynolds N.K."/>
            <person name="Stajich J.E."/>
            <person name="Barry K."/>
            <person name="Grigoriev I.V."/>
            <person name="Crous P."/>
            <person name="Smith M.E."/>
        </authorList>
    </citation>
    <scope>NUCLEOTIDE SEQUENCE</scope>
    <source>
        <strain evidence="3">BCRC 34489</strain>
    </source>
</reference>
<feature type="compositionally biased region" description="Low complexity" evidence="1">
    <location>
        <begin position="76"/>
        <end position="95"/>
    </location>
</feature>
<feature type="region of interest" description="Disordered" evidence="1">
    <location>
        <begin position="48"/>
        <end position="95"/>
    </location>
</feature>
<feature type="transmembrane region" description="Helical" evidence="2">
    <location>
        <begin position="101"/>
        <end position="125"/>
    </location>
</feature>
<evidence type="ECO:0000256" key="1">
    <source>
        <dbReference type="SAM" id="MobiDB-lite"/>
    </source>
</evidence>
<organism evidence="3 4">
    <name type="scientific">Coemansia interrupta</name>
    <dbReference type="NCBI Taxonomy" id="1126814"/>
    <lineage>
        <taxon>Eukaryota</taxon>
        <taxon>Fungi</taxon>
        <taxon>Fungi incertae sedis</taxon>
        <taxon>Zoopagomycota</taxon>
        <taxon>Kickxellomycotina</taxon>
        <taxon>Kickxellomycetes</taxon>
        <taxon>Kickxellales</taxon>
        <taxon>Kickxellaceae</taxon>
        <taxon>Coemansia</taxon>
    </lineage>
</organism>
<dbReference type="Proteomes" id="UP001140172">
    <property type="component" value="Unassembled WGS sequence"/>
</dbReference>
<proteinExistence type="predicted"/>
<evidence type="ECO:0000313" key="4">
    <source>
        <dbReference type="Proteomes" id="UP001140172"/>
    </source>
</evidence>
<protein>
    <recommendedName>
        <fullName evidence="5">Mid2 domain-containing protein</fullName>
    </recommendedName>
</protein>
<gene>
    <name evidence="3" type="ORF">GGI15_001717</name>
</gene>
<dbReference type="EMBL" id="JANBUM010000074">
    <property type="protein sequence ID" value="KAJ2786050.1"/>
    <property type="molecule type" value="Genomic_DNA"/>
</dbReference>
<accession>A0A9W8LN91</accession>
<keyword evidence="2" id="KW-1133">Transmembrane helix</keyword>
<sequence length="213" mass="22850">MVNGEKADSTAFSDSEIIFNQPDDVDMDGKYVVGGDLTNARIVIASTSSSEQAALPTESDLETGEDSELESDLESDSTSSDTSISESDESGSSGLDKTTKIVIGVVVPVVAIIIAVGVFVGYRLWRNKRNDVKQRAHAEEMHLREMANDLVIDQSVQPAALNPPPYSADDDNIQIHPRQSVMSTATPMSTVANNPAAAPATANLQNYEYTDKK</sequence>
<feature type="compositionally biased region" description="Acidic residues" evidence="1">
    <location>
        <begin position="59"/>
        <end position="75"/>
    </location>
</feature>
<comment type="caution">
    <text evidence="3">The sequence shown here is derived from an EMBL/GenBank/DDBJ whole genome shotgun (WGS) entry which is preliminary data.</text>
</comment>
<evidence type="ECO:0008006" key="5">
    <source>
        <dbReference type="Google" id="ProtNLM"/>
    </source>
</evidence>
<evidence type="ECO:0000256" key="2">
    <source>
        <dbReference type="SAM" id="Phobius"/>
    </source>
</evidence>
<keyword evidence="4" id="KW-1185">Reference proteome</keyword>